<evidence type="ECO:0000256" key="5">
    <source>
        <dbReference type="ARBA" id="ARBA00022989"/>
    </source>
</evidence>
<evidence type="ECO:0000256" key="3">
    <source>
        <dbReference type="ARBA" id="ARBA00022679"/>
    </source>
</evidence>
<organism evidence="8 9">
    <name type="scientific">Rubinisphaera italica</name>
    <dbReference type="NCBI Taxonomy" id="2527969"/>
    <lineage>
        <taxon>Bacteria</taxon>
        <taxon>Pseudomonadati</taxon>
        <taxon>Planctomycetota</taxon>
        <taxon>Planctomycetia</taxon>
        <taxon>Planctomycetales</taxon>
        <taxon>Planctomycetaceae</taxon>
        <taxon>Rubinisphaera</taxon>
    </lineage>
</organism>
<comment type="caution">
    <text evidence="8">The sequence shown here is derived from an EMBL/GenBank/DDBJ whole genome shotgun (WGS) entry which is preliminary data.</text>
</comment>
<evidence type="ECO:0000256" key="7">
    <source>
        <dbReference type="HAMAP-Rule" id="MF_01147"/>
    </source>
</evidence>
<dbReference type="PANTHER" id="PTHR30589:SF0">
    <property type="entry name" value="PHOSPHATIDYLGLYCEROL--PROLIPOPROTEIN DIACYLGLYCERYL TRANSFERASE"/>
    <property type="match status" value="1"/>
</dbReference>
<evidence type="ECO:0000256" key="4">
    <source>
        <dbReference type="ARBA" id="ARBA00022692"/>
    </source>
</evidence>
<proteinExistence type="inferred from homology"/>
<keyword evidence="5 7" id="KW-1133">Transmembrane helix</keyword>
<dbReference type="OrthoDB" id="871140at2"/>
<comment type="subcellular location">
    <subcellularLocation>
        <location evidence="7">Cell membrane</location>
        <topology evidence="7">Multi-pass membrane protein</topology>
    </subcellularLocation>
</comment>
<dbReference type="EMBL" id="SJPG01000001">
    <property type="protein sequence ID" value="TWT63623.1"/>
    <property type="molecule type" value="Genomic_DNA"/>
</dbReference>
<feature type="transmembrane region" description="Helical" evidence="7">
    <location>
        <begin position="270"/>
        <end position="287"/>
    </location>
</feature>
<dbReference type="PANTHER" id="PTHR30589">
    <property type="entry name" value="PROLIPOPROTEIN DIACYLGLYCERYL TRANSFERASE"/>
    <property type="match status" value="1"/>
</dbReference>
<dbReference type="EC" id="2.5.1.145" evidence="7"/>
<keyword evidence="2 7" id="KW-1003">Cell membrane</keyword>
<feature type="transmembrane region" description="Helical" evidence="7">
    <location>
        <begin position="174"/>
        <end position="193"/>
    </location>
</feature>
<feature type="transmembrane region" description="Helical" evidence="7">
    <location>
        <begin position="205"/>
        <end position="224"/>
    </location>
</feature>
<keyword evidence="4 7" id="KW-0812">Transmembrane</keyword>
<dbReference type="Proteomes" id="UP000316095">
    <property type="component" value="Unassembled WGS sequence"/>
</dbReference>
<dbReference type="AlphaFoldDB" id="A0A5C5XMM8"/>
<reference evidence="8 9" key="1">
    <citation type="submission" date="2019-02" db="EMBL/GenBank/DDBJ databases">
        <title>Deep-cultivation of Planctomycetes and their phenomic and genomic characterization uncovers novel biology.</title>
        <authorList>
            <person name="Wiegand S."/>
            <person name="Jogler M."/>
            <person name="Boedeker C."/>
            <person name="Pinto D."/>
            <person name="Vollmers J."/>
            <person name="Rivas-Marin E."/>
            <person name="Kohn T."/>
            <person name="Peeters S.H."/>
            <person name="Heuer A."/>
            <person name="Rast P."/>
            <person name="Oberbeckmann S."/>
            <person name="Bunk B."/>
            <person name="Jeske O."/>
            <person name="Meyerdierks A."/>
            <person name="Storesund J.E."/>
            <person name="Kallscheuer N."/>
            <person name="Luecker S."/>
            <person name="Lage O.M."/>
            <person name="Pohl T."/>
            <person name="Merkel B.J."/>
            <person name="Hornburger P."/>
            <person name="Mueller R.-W."/>
            <person name="Bruemmer F."/>
            <person name="Labrenz M."/>
            <person name="Spormann A.M."/>
            <person name="Op Den Camp H."/>
            <person name="Overmann J."/>
            <person name="Amann R."/>
            <person name="Jetten M.S.M."/>
            <person name="Mascher T."/>
            <person name="Medema M.H."/>
            <person name="Devos D.P."/>
            <person name="Kaster A.-K."/>
            <person name="Ovreas L."/>
            <person name="Rohde M."/>
            <person name="Galperin M.Y."/>
            <person name="Jogler C."/>
        </authorList>
    </citation>
    <scope>NUCLEOTIDE SEQUENCE [LARGE SCALE GENOMIC DNA]</scope>
    <source>
        <strain evidence="8 9">Pan54</strain>
    </source>
</reference>
<evidence type="ECO:0000313" key="9">
    <source>
        <dbReference type="Proteomes" id="UP000316095"/>
    </source>
</evidence>
<dbReference type="UniPathway" id="UPA00664"/>
<feature type="binding site" evidence="7">
    <location>
        <position position="217"/>
    </location>
    <ligand>
        <name>a 1,2-diacyl-sn-glycero-3-phospho-(1'-sn-glycerol)</name>
        <dbReference type="ChEBI" id="CHEBI:64716"/>
    </ligand>
</feature>
<comment type="pathway">
    <text evidence="7">Protein modification; lipoprotein biosynthesis (diacylglyceryl transfer).</text>
</comment>
<dbReference type="GO" id="GO:0005886">
    <property type="term" value="C:plasma membrane"/>
    <property type="evidence" value="ECO:0007669"/>
    <property type="project" value="UniProtKB-SubCell"/>
</dbReference>
<feature type="transmembrane region" description="Helical" evidence="7">
    <location>
        <begin position="68"/>
        <end position="88"/>
    </location>
</feature>
<keyword evidence="9" id="KW-1185">Reference proteome</keyword>
<dbReference type="RefSeq" id="WP_146505359.1">
    <property type="nucleotide sequence ID" value="NZ_SJPG01000001.1"/>
</dbReference>
<protein>
    <recommendedName>
        <fullName evidence="7">Phosphatidylglycerol--prolipoprotein diacylglyceryl transferase</fullName>
        <ecNumber evidence="7">2.5.1.145</ecNumber>
    </recommendedName>
</protein>
<comment type="catalytic activity">
    <reaction evidence="7">
        <text>L-cysteinyl-[prolipoprotein] + a 1,2-diacyl-sn-glycero-3-phospho-(1'-sn-glycerol) = an S-1,2-diacyl-sn-glyceryl-L-cysteinyl-[prolipoprotein] + sn-glycerol 1-phosphate + H(+)</text>
        <dbReference type="Rhea" id="RHEA:56712"/>
        <dbReference type="Rhea" id="RHEA-COMP:14679"/>
        <dbReference type="Rhea" id="RHEA-COMP:14680"/>
        <dbReference type="ChEBI" id="CHEBI:15378"/>
        <dbReference type="ChEBI" id="CHEBI:29950"/>
        <dbReference type="ChEBI" id="CHEBI:57685"/>
        <dbReference type="ChEBI" id="CHEBI:64716"/>
        <dbReference type="ChEBI" id="CHEBI:140658"/>
        <dbReference type="EC" id="2.5.1.145"/>
    </reaction>
</comment>
<comment type="similarity">
    <text evidence="1 7">Belongs to the Lgt family.</text>
</comment>
<feature type="transmembrane region" description="Helical" evidence="7">
    <location>
        <begin position="124"/>
        <end position="146"/>
    </location>
</feature>
<gene>
    <name evidence="8" type="primary">lgt_2</name>
    <name evidence="7" type="synonym">lgt</name>
    <name evidence="8" type="ORF">Pan54_43770</name>
</gene>
<feature type="transmembrane region" description="Helical" evidence="7">
    <location>
        <begin position="26"/>
        <end position="47"/>
    </location>
</feature>
<keyword evidence="8" id="KW-0328">Glycosyltransferase</keyword>
<comment type="function">
    <text evidence="7">Catalyzes the transfer of the diacylglyceryl group from phosphatidylglycerol to the sulfhydryl group of the N-terminal cysteine of a prolipoprotein, the first step in the formation of mature lipoproteins.</text>
</comment>
<evidence type="ECO:0000256" key="6">
    <source>
        <dbReference type="ARBA" id="ARBA00023136"/>
    </source>
</evidence>
<evidence type="ECO:0000313" key="8">
    <source>
        <dbReference type="EMBL" id="TWT63623.1"/>
    </source>
</evidence>
<dbReference type="InterPro" id="IPR001640">
    <property type="entry name" value="Lgt"/>
</dbReference>
<sequence>MRQILFYVTLNHPFSILPNGTQAHPLLQIGAGILLLFVFCCYALWFWKFGIKQPEGEQAKPVTLKSTLMMLAIQLVVVGTLAILFVPFRIFPVFGYGMMLLIAFVAGAAWAGTRAVKVGYSRELIWDVAMCILVSGVAGSRIFYLVQKRDQVFENVSGIPDFLFRCVNLTDGGLVFYGGMILATLSYFAFCSLRKIRPINLADVVIPSIFLGLGFGRIGCLLNGCCYGDRCDLPWAITFPPGSVPHMALVNLGFLSPESLGSFPLHPSQIYSSIGGFLLAFVTAVVFRYRRRIGEVLAVGAIFYPINRFLIEFVRGDEFTVLDTGLTPSQNVSILIVIVALAYLVWLEFYGEEIEPDSSPQVIPKRSKAG</sequence>
<name>A0A5C5XMM8_9PLAN</name>
<keyword evidence="3 7" id="KW-0808">Transferase</keyword>
<feature type="transmembrane region" description="Helical" evidence="7">
    <location>
        <begin position="331"/>
        <end position="350"/>
    </location>
</feature>
<keyword evidence="6 7" id="KW-0472">Membrane</keyword>
<evidence type="ECO:0000256" key="1">
    <source>
        <dbReference type="ARBA" id="ARBA00007150"/>
    </source>
</evidence>
<dbReference type="GO" id="GO:0042158">
    <property type="term" value="P:lipoprotein biosynthetic process"/>
    <property type="evidence" value="ECO:0007669"/>
    <property type="project" value="UniProtKB-UniRule"/>
</dbReference>
<dbReference type="HAMAP" id="MF_01147">
    <property type="entry name" value="Lgt"/>
    <property type="match status" value="1"/>
</dbReference>
<feature type="transmembrane region" description="Helical" evidence="7">
    <location>
        <begin position="94"/>
        <end position="112"/>
    </location>
</feature>
<feature type="transmembrane region" description="Helical" evidence="7">
    <location>
        <begin position="294"/>
        <end position="311"/>
    </location>
</feature>
<dbReference type="Pfam" id="PF01790">
    <property type="entry name" value="LGT"/>
    <property type="match status" value="1"/>
</dbReference>
<dbReference type="GO" id="GO:0008961">
    <property type="term" value="F:phosphatidylglycerol-prolipoprotein diacylglyceryl transferase activity"/>
    <property type="evidence" value="ECO:0007669"/>
    <property type="project" value="UniProtKB-UniRule"/>
</dbReference>
<evidence type="ECO:0000256" key="2">
    <source>
        <dbReference type="ARBA" id="ARBA00022475"/>
    </source>
</evidence>
<accession>A0A5C5XMM8</accession>
<keyword evidence="8" id="KW-0449">Lipoprotein</keyword>